<evidence type="ECO:0000313" key="3">
    <source>
        <dbReference type="Proteomes" id="UP001295794"/>
    </source>
</evidence>
<feature type="transmembrane region" description="Helical" evidence="1">
    <location>
        <begin position="7"/>
        <end position="28"/>
    </location>
</feature>
<dbReference type="Proteomes" id="UP001295794">
    <property type="component" value="Unassembled WGS sequence"/>
</dbReference>
<dbReference type="AlphaFoldDB" id="A0AAD2HM65"/>
<reference evidence="2" key="1">
    <citation type="submission" date="2023-11" db="EMBL/GenBank/DDBJ databases">
        <authorList>
            <person name="De Vega J J."/>
            <person name="De Vega J J."/>
        </authorList>
    </citation>
    <scope>NUCLEOTIDE SEQUENCE</scope>
</reference>
<protein>
    <submittedName>
        <fullName evidence="2">Uncharacterized protein</fullName>
    </submittedName>
</protein>
<dbReference type="EMBL" id="CAVNYO010000423">
    <property type="protein sequence ID" value="CAK5278533.1"/>
    <property type="molecule type" value="Genomic_DNA"/>
</dbReference>
<keyword evidence="1" id="KW-1133">Transmembrane helix</keyword>
<keyword evidence="1" id="KW-0812">Transmembrane</keyword>
<accession>A0AAD2HM65</accession>
<sequence>MLTAPSCSLVVASEGVCGWISVLGWLLVPRYIHAFSSPYFDLSACSKQTTGNRDIWLSAVGLMIRIVFLNCAGVSITRRLSATKPRVVPPLLQWEKS</sequence>
<name>A0AAD2HM65_9AGAR</name>
<keyword evidence="1" id="KW-0472">Membrane</keyword>
<proteinExistence type="predicted"/>
<comment type="caution">
    <text evidence="2">The sequence shown here is derived from an EMBL/GenBank/DDBJ whole genome shotgun (WGS) entry which is preliminary data.</text>
</comment>
<keyword evidence="3" id="KW-1185">Reference proteome</keyword>
<evidence type="ECO:0000256" key="1">
    <source>
        <dbReference type="SAM" id="Phobius"/>
    </source>
</evidence>
<organism evidence="2 3">
    <name type="scientific">Mycena citricolor</name>
    <dbReference type="NCBI Taxonomy" id="2018698"/>
    <lineage>
        <taxon>Eukaryota</taxon>
        <taxon>Fungi</taxon>
        <taxon>Dikarya</taxon>
        <taxon>Basidiomycota</taxon>
        <taxon>Agaricomycotina</taxon>
        <taxon>Agaricomycetes</taxon>
        <taxon>Agaricomycetidae</taxon>
        <taxon>Agaricales</taxon>
        <taxon>Marasmiineae</taxon>
        <taxon>Mycenaceae</taxon>
        <taxon>Mycena</taxon>
    </lineage>
</organism>
<feature type="transmembrane region" description="Helical" evidence="1">
    <location>
        <begin position="55"/>
        <end position="76"/>
    </location>
</feature>
<evidence type="ECO:0000313" key="2">
    <source>
        <dbReference type="EMBL" id="CAK5278533.1"/>
    </source>
</evidence>
<gene>
    <name evidence="2" type="ORF">MYCIT1_LOCUS27942</name>
</gene>